<dbReference type="EMBL" id="CP010311">
    <property type="protein sequence ID" value="AJF06306.1"/>
    <property type="molecule type" value="Genomic_DNA"/>
</dbReference>
<dbReference type="GO" id="GO:0005543">
    <property type="term" value="F:phospholipid binding"/>
    <property type="evidence" value="ECO:0007669"/>
    <property type="project" value="TreeGrafter"/>
</dbReference>
<keyword evidence="3" id="KW-1185">Reference proteome</keyword>
<gene>
    <name evidence="2" type="ORF">GSUB_06735</name>
</gene>
<protein>
    <recommendedName>
        <fullName evidence="1">Mce/MlaD domain-containing protein</fullName>
    </recommendedName>
</protein>
<sequence length="362" mass="39647">MSMSTEKKVGLFFLLSLIALAVLIEFVEEIKPFQDQVQYVAYFDSLVGLNEGDPVRLSGVQVGKVKTIELEDHRIRVVFAVKEGTAVKPDSYAKVQQTNLLGGQFLGLSFGSEDQPYLEPGSAVRTTESTSIDQMLTDLDRNLKKALGELSDFVAEGREGLTASLEHLRSVLRKVDEGEGTFGKLVNDDGLYEEVALISADLKELTGRLREGEGTLGRLFTDESLYVETREALSHVREIAARLKEGEGTLGRLLVDDELHTQTADAMANIRELTEKANSGVGTLGRLVNEDELYEDTAETMKRVRSIAVKIDDGEGTVGRLINEDDIYRDARTTLNKVEKTVDGLSDSGPLTAVGVVLGTLF</sequence>
<proteinExistence type="predicted"/>
<dbReference type="OrthoDB" id="9769132at2"/>
<evidence type="ECO:0000313" key="3">
    <source>
        <dbReference type="Proteomes" id="UP000035036"/>
    </source>
</evidence>
<dbReference type="AlphaFoldDB" id="A0A0B5FRU7"/>
<dbReference type="Pfam" id="PF02470">
    <property type="entry name" value="MlaD"/>
    <property type="match status" value="1"/>
</dbReference>
<name>A0A0B5FRU7_9BACT</name>
<dbReference type="Proteomes" id="UP000035036">
    <property type="component" value="Chromosome"/>
</dbReference>
<dbReference type="KEGG" id="gsb:GSUB_06735"/>
<accession>A0A0B5FRU7</accession>
<dbReference type="GO" id="GO:0005548">
    <property type="term" value="F:phospholipid transporter activity"/>
    <property type="evidence" value="ECO:0007669"/>
    <property type="project" value="TreeGrafter"/>
</dbReference>
<evidence type="ECO:0000313" key="2">
    <source>
        <dbReference type="EMBL" id="AJF06306.1"/>
    </source>
</evidence>
<dbReference type="PANTHER" id="PTHR33371:SF4">
    <property type="entry name" value="INTERMEMBRANE PHOSPHOLIPID TRANSPORT SYSTEM BINDING PROTEIN MLAD"/>
    <property type="match status" value="1"/>
</dbReference>
<evidence type="ECO:0000259" key="1">
    <source>
        <dbReference type="Pfam" id="PF02470"/>
    </source>
</evidence>
<reference evidence="2 3" key="1">
    <citation type="journal article" date="2015" name="Genome Announc.">
        <title>Genomes of Geoalkalibacter ferrihydriticus Z-0531T and Geoalkalibacter subterraneus Red1T, Two Haloalkaliphilic Metal-Reducing Deltaproteobacteria.</title>
        <authorList>
            <person name="Badalamenti J.P."/>
            <person name="Krajmalnik-Brown R."/>
            <person name="Torres C.I."/>
            <person name="Bond D.R."/>
        </authorList>
    </citation>
    <scope>NUCLEOTIDE SEQUENCE [LARGE SCALE GENOMIC DNA]</scope>
    <source>
        <strain evidence="2 3">Red1</strain>
    </source>
</reference>
<dbReference type="STRING" id="483547.GSUB_06735"/>
<feature type="domain" description="Mce/MlaD" evidence="1">
    <location>
        <begin position="36"/>
        <end position="111"/>
    </location>
</feature>
<dbReference type="HOGENOM" id="CLU_054524_0_1_7"/>
<organism evidence="2 3">
    <name type="scientific">Geoalkalibacter subterraneus</name>
    <dbReference type="NCBI Taxonomy" id="483547"/>
    <lineage>
        <taxon>Bacteria</taxon>
        <taxon>Pseudomonadati</taxon>
        <taxon>Thermodesulfobacteriota</taxon>
        <taxon>Desulfuromonadia</taxon>
        <taxon>Desulfuromonadales</taxon>
        <taxon>Geoalkalibacteraceae</taxon>
        <taxon>Geoalkalibacter</taxon>
    </lineage>
</organism>
<dbReference type="InterPro" id="IPR003399">
    <property type="entry name" value="Mce/MlaD"/>
</dbReference>
<dbReference type="PANTHER" id="PTHR33371">
    <property type="entry name" value="INTERMEMBRANE PHOSPHOLIPID TRANSPORT SYSTEM BINDING PROTEIN MLAD-RELATED"/>
    <property type="match status" value="1"/>
</dbReference>
<dbReference type="InterPro" id="IPR052336">
    <property type="entry name" value="MlaD_Phospholipid_Transporter"/>
</dbReference>
<dbReference type="RefSeq" id="WP_040199875.1">
    <property type="nucleotide sequence ID" value="NZ_CP010311.1"/>
</dbReference>